<evidence type="ECO:0000256" key="1">
    <source>
        <dbReference type="ARBA" id="ARBA00022737"/>
    </source>
</evidence>
<dbReference type="OrthoDB" id="5428966at2759"/>
<dbReference type="PROSITE" id="PS50297">
    <property type="entry name" value="ANK_REP_REGION"/>
    <property type="match status" value="1"/>
</dbReference>
<accession>A0A395IJQ7</accession>
<organism evidence="4 5">
    <name type="scientific">Monilinia fructigena</name>
    <dbReference type="NCBI Taxonomy" id="38457"/>
    <lineage>
        <taxon>Eukaryota</taxon>
        <taxon>Fungi</taxon>
        <taxon>Dikarya</taxon>
        <taxon>Ascomycota</taxon>
        <taxon>Pezizomycotina</taxon>
        <taxon>Leotiomycetes</taxon>
        <taxon>Helotiales</taxon>
        <taxon>Sclerotiniaceae</taxon>
        <taxon>Monilinia</taxon>
    </lineage>
</organism>
<dbReference type="Gene3D" id="1.25.40.20">
    <property type="entry name" value="Ankyrin repeat-containing domain"/>
    <property type="match status" value="2"/>
</dbReference>
<keyword evidence="5" id="KW-1185">Reference proteome</keyword>
<dbReference type="Pfam" id="PF12796">
    <property type="entry name" value="Ank_2"/>
    <property type="match status" value="1"/>
</dbReference>
<name>A0A395IJQ7_9HELO</name>
<dbReference type="PANTHER" id="PTHR24198">
    <property type="entry name" value="ANKYRIN REPEAT AND PROTEIN KINASE DOMAIN-CONTAINING PROTEIN"/>
    <property type="match status" value="1"/>
</dbReference>
<dbReference type="EMBL" id="QKRW01000040">
    <property type="protein sequence ID" value="RAL60411.1"/>
    <property type="molecule type" value="Genomic_DNA"/>
</dbReference>
<keyword evidence="2 3" id="KW-0040">ANK repeat</keyword>
<dbReference type="PROSITE" id="PS50088">
    <property type="entry name" value="ANK_REPEAT"/>
    <property type="match status" value="1"/>
</dbReference>
<keyword evidence="1" id="KW-0677">Repeat</keyword>
<evidence type="ECO:0000313" key="5">
    <source>
        <dbReference type="Proteomes" id="UP000249056"/>
    </source>
</evidence>
<reference evidence="4 5" key="1">
    <citation type="submission" date="2018-06" db="EMBL/GenBank/DDBJ databases">
        <title>Genome Sequence of the Brown Rot Fungal Pathogen Monilinia fructigena.</title>
        <authorList>
            <person name="Landi L."/>
            <person name="De Miccolis Angelini R.M."/>
            <person name="Pollastro S."/>
            <person name="Abate D."/>
            <person name="Faretra F."/>
            <person name="Romanazzi G."/>
        </authorList>
    </citation>
    <scope>NUCLEOTIDE SEQUENCE [LARGE SCALE GENOMIC DNA]</scope>
    <source>
        <strain evidence="4 5">Mfrg269</strain>
    </source>
</reference>
<dbReference type="InterPro" id="IPR036770">
    <property type="entry name" value="Ankyrin_rpt-contain_sf"/>
</dbReference>
<dbReference type="SMART" id="SM00248">
    <property type="entry name" value="ANK"/>
    <property type="match status" value="6"/>
</dbReference>
<comment type="caution">
    <text evidence="4">The sequence shown here is derived from an EMBL/GenBank/DDBJ whole genome shotgun (WGS) entry which is preliminary data.</text>
</comment>
<dbReference type="AlphaFoldDB" id="A0A395IJQ7"/>
<dbReference type="SUPFAM" id="SSF48403">
    <property type="entry name" value="Ankyrin repeat"/>
    <property type="match status" value="1"/>
</dbReference>
<feature type="repeat" description="ANK" evidence="3">
    <location>
        <begin position="295"/>
        <end position="327"/>
    </location>
</feature>
<evidence type="ECO:0000256" key="2">
    <source>
        <dbReference type="ARBA" id="ARBA00023043"/>
    </source>
</evidence>
<proteinExistence type="predicted"/>
<sequence length="471" mass="52753">MVANNLYWSDDGSLGFLERSLGPNSTVRHRAMMESDESLNSHLSSVSDEDDVHNKLGAAIVAGDIDIFKSLLSANPNIDINKKTKYFGRLFHLSALYGCIEFINLILAIGADPTIIQYGFLFRFRVDTTILMPSQGSVLQIASRAGHFCIVQALLREDYISKISYADYILAILGALRNRHEKIAQFLLEIAPKHGMCQYWLRKHNGFRQQMYKQACYSGCEAFVTLMLKSDIDIDVKEIYHYLDGWEIFGATDCLSPLELASVHGHHRIIRILLDSKVKDDTLRNRITDISGYMEPISPLQIACTQGHQEVAQALLDNGTKLDSLDVYLAFVQASRLGQVGILKLFLKNGLDLNVDIPNESPDIYPVGRVMTTRLSIGGRAFISAFVNGMITSIEALATAGVAIYIPDFSTTLWLDLECLSQTSSKKHSIFFKKFNAELTVVDHETAAIFQWENNREFDAQWPLLAKASLL</sequence>
<dbReference type="InterPro" id="IPR002110">
    <property type="entry name" value="Ankyrin_rpt"/>
</dbReference>
<evidence type="ECO:0000256" key="3">
    <source>
        <dbReference type="PROSITE-ProRule" id="PRU00023"/>
    </source>
</evidence>
<dbReference type="PANTHER" id="PTHR24198:SF165">
    <property type="entry name" value="ANKYRIN REPEAT-CONTAINING PROTEIN-RELATED"/>
    <property type="match status" value="1"/>
</dbReference>
<evidence type="ECO:0000313" key="4">
    <source>
        <dbReference type="EMBL" id="RAL60411.1"/>
    </source>
</evidence>
<gene>
    <name evidence="4" type="ORF">DID88_000186</name>
</gene>
<dbReference type="Proteomes" id="UP000249056">
    <property type="component" value="Unassembled WGS sequence"/>
</dbReference>
<protein>
    <submittedName>
        <fullName evidence="4">Uncharacterized protein</fullName>
    </submittedName>
</protein>